<feature type="compositionally biased region" description="Pro residues" evidence="1">
    <location>
        <begin position="51"/>
        <end position="86"/>
    </location>
</feature>
<feature type="compositionally biased region" description="Low complexity" evidence="1">
    <location>
        <begin position="149"/>
        <end position="163"/>
    </location>
</feature>
<dbReference type="InterPro" id="IPR036020">
    <property type="entry name" value="WW_dom_sf"/>
</dbReference>
<dbReference type="Proteomes" id="UP000326924">
    <property type="component" value="Unassembled WGS sequence"/>
</dbReference>
<evidence type="ECO:0000313" key="3">
    <source>
        <dbReference type="EMBL" id="KAA8911323.1"/>
    </source>
</evidence>
<dbReference type="Gene3D" id="2.20.70.10">
    <property type="match status" value="1"/>
</dbReference>
<protein>
    <recommendedName>
        <fullName evidence="2">WW domain-containing protein</fullName>
    </recommendedName>
</protein>
<dbReference type="CDD" id="cd00201">
    <property type="entry name" value="WW"/>
    <property type="match status" value="1"/>
</dbReference>
<evidence type="ECO:0000313" key="4">
    <source>
        <dbReference type="Proteomes" id="UP000326924"/>
    </source>
</evidence>
<dbReference type="FunCoup" id="A0A5J5F4F9">
    <property type="interactions" value="60"/>
</dbReference>
<name>A0A5J5F4F9_9PEZI</name>
<reference evidence="3 4" key="1">
    <citation type="submission" date="2019-09" db="EMBL/GenBank/DDBJ databases">
        <title>Draft genome of the ectomycorrhizal ascomycete Sphaerosporella brunnea.</title>
        <authorList>
            <consortium name="DOE Joint Genome Institute"/>
            <person name="Benucci G.M."/>
            <person name="Marozzi G."/>
            <person name="Antonielli L."/>
            <person name="Sanchez S."/>
            <person name="Marco P."/>
            <person name="Wang X."/>
            <person name="Falini L.B."/>
            <person name="Barry K."/>
            <person name="Haridas S."/>
            <person name="Lipzen A."/>
            <person name="Labutti K."/>
            <person name="Grigoriev I.V."/>
            <person name="Murat C."/>
            <person name="Martin F."/>
            <person name="Albertini E."/>
            <person name="Donnini D."/>
            <person name="Bonito G."/>
        </authorList>
    </citation>
    <scope>NUCLEOTIDE SEQUENCE [LARGE SCALE GENOMIC DNA]</scope>
    <source>
        <strain evidence="3 4">Sb_GMNB300</strain>
    </source>
</reference>
<feature type="compositionally biased region" description="Pro residues" evidence="1">
    <location>
        <begin position="134"/>
        <end position="148"/>
    </location>
</feature>
<feature type="region of interest" description="Disordered" evidence="1">
    <location>
        <begin position="41"/>
        <end position="167"/>
    </location>
</feature>
<sequence>MADYAAPPPGPPPPPVPPGWLAKWDANYNTFFYVNVATKQSQWEPPTVSATPPPPVPPRPDSQGYPPSPSPQLQYPPPQQQYPPPQQQQDRGLGSKISSFLKGTPQQPQQQQYYPPQPQQQQQYYAPQQAYYGAPPPQQQGYYAPPPQQQQYYAQPPQAQAPPKKGIGMGTVALGAGAGLLGGMLLEHEIDKHEEEEYMEGYQDAQAEDYGDGDGDGDW</sequence>
<keyword evidence="4" id="KW-1185">Reference proteome</keyword>
<dbReference type="PROSITE" id="PS01159">
    <property type="entry name" value="WW_DOMAIN_1"/>
    <property type="match status" value="1"/>
</dbReference>
<dbReference type="SUPFAM" id="SSF51045">
    <property type="entry name" value="WW domain"/>
    <property type="match status" value="1"/>
</dbReference>
<dbReference type="Pfam" id="PF00397">
    <property type="entry name" value="WW"/>
    <property type="match status" value="1"/>
</dbReference>
<dbReference type="SMART" id="SM00456">
    <property type="entry name" value="WW"/>
    <property type="match status" value="1"/>
</dbReference>
<proteinExistence type="predicted"/>
<accession>A0A5J5F4F9</accession>
<gene>
    <name evidence="3" type="ORF">FN846DRAFT_887916</name>
</gene>
<feature type="compositionally biased region" description="Low complexity" evidence="1">
    <location>
        <begin position="105"/>
        <end position="133"/>
    </location>
</feature>
<evidence type="ECO:0000256" key="1">
    <source>
        <dbReference type="SAM" id="MobiDB-lite"/>
    </source>
</evidence>
<comment type="caution">
    <text evidence="3">The sequence shown here is derived from an EMBL/GenBank/DDBJ whole genome shotgun (WGS) entry which is preliminary data.</text>
</comment>
<evidence type="ECO:0000259" key="2">
    <source>
        <dbReference type="PROSITE" id="PS50020"/>
    </source>
</evidence>
<dbReference type="EMBL" id="VXIS01000037">
    <property type="protein sequence ID" value="KAA8911323.1"/>
    <property type="molecule type" value="Genomic_DNA"/>
</dbReference>
<dbReference type="AlphaFoldDB" id="A0A5J5F4F9"/>
<dbReference type="PROSITE" id="PS50020">
    <property type="entry name" value="WW_DOMAIN_2"/>
    <property type="match status" value="1"/>
</dbReference>
<feature type="domain" description="WW" evidence="2">
    <location>
        <begin position="14"/>
        <end position="48"/>
    </location>
</feature>
<feature type="compositionally biased region" description="Acidic residues" evidence="1">
    <location>
        <begin position="206"/>
        <end position="219"/>
    </location>
</feature>
<dbReference type="InterPro" id="IPR001202">
    <property type="entry name" value="WW_dom"/>
</dbReference>
<organism evidence="3 4">
    <name type="scientific">Sphaerosporella brunnea</name>
    <dbReference type="NCBI Taxonomy" id="1250544"/>
    <lineage>
        <taxon>Eukaryota</taxon>
        <taxon>Fungi</taxon>
        <taxon>Dikarya</taxon>
        <taxon>Ascomycota</taxon>
        <taxon>Pezizomycotina</taxon>
        <taxon>Pezizomycetes</taxon>
        <taxon>Pezizales</taxon>
        <taxon>Pyronemataceae</taxon>
        <taxon>Sphaerosporella</taxon>
    </lineage>
</organism>
<feature type="region of interest" description="Disordered" evidence="1">
    <location>
        <begin position="196"/>
        <end position="219"/>
    </location>
</feature>
<dbReference type="InParanoid" id="A0A5J5F4F9"/>